<name>A0AAD5WZD1_9FUNG</name>
<dbReference type="InterPro" id="IPR029063">
    <property type="entry name" value="SAM-dependent_MTases_sf"/>
</dbReference>
<evidence type="ECO:0008006" key="3">
    <source>
        <dbReference type="Google" id="ProtNLM"/>
    </source>
</evidence>
<dbReference type="Pfam" id="PF11899">
    <property type="entry name" value="DUF3419"/>
    <property type="match status" value="1"/>
</dbReference>
<keyword evidence="2" id="KW-1185">Reference proteome</keyword>
<accession>A0AAD5WZD1</accession>
<dbReference type="EMBL" id="JADGJD010002702">
    <property type="protein sequence ID" value="KAJ3029553.1"/>
    <property type="molecule type" value="Genomic_DNA"/>
</dbReference>
<gene>
    <name evidence="1" type="ORF">HK097_005778</name>
</gene>
<proteinExistence type="predicted"/>
<organism evidence="1 2">
    <name type="scientific">Rhizophlyctis rosea</name>
    <dbReference type="NCBI Taxonomy" id="64517"/>
    <lineage>
        <taxon>Eukaryota</taxon>
        <taxon>Fungi</taxon>
        <taxon>Fungi incertae sedis</taxon>
        <taxon>Chytridiomycota</taxon>
        <taxon>Chytridiomycota incertae sedis</taxon>
        <taxon>Chytridiomycetes</taxon>
        <taxon>Rhizophlyctidales</taxon>
        <taxon>Rhizophlyctidaceae</taxon>
        <taxon>Rhizophlyctis</taxon>
    </lineage>
</organism>
<feature type="non-terminal residue" evidence="1">
    <location>
        <position position="553"/>
    </location>
</feature>
<dbReference type="PANTHER" id="PTHR47473">
    <property type="entry name" value="BTA1P"/>
    <property type="match status" value="1"/>
</dbReference>
<dbReference type="Gene3D" id="3.40.50.150">
    <property type="entry name" value="Vaccinia Virus protein VP39"/>
    <property type="match status" value="1"/>
</dbReference>
<dbReference type="Proteomes" id="UP001212841">
    <property type="component" value="Unassembled WGS sequence"/>
</dbReference>
<dbReference type="SUPFAM" id="SSF53335">
    <property type="entry name" value="S-adenosyl-L-methionine-dependent methyltransferases"/>
    <property type="match status" value="1"/>
</dbReference>
<dbReference type="InterPro" id="IPR021829">
    <property type="entry name" value="DUF3419"/>
</dbReference>
<sequence>MNAHFPISVFSRIYVVDITPSLCRVAEERFKRLGWANVRVLCMDAARFSIPEEDEAEGMEIALITMSYSLSMVESQSVWGLVERLWGVLSPTGIFGVADFYVPSKHTEDPTRHLSWLPRWFWAIWFDLDNVYLNPARREYLEYKFKTIKSINLKNHFIPPFIDIPYYVWLGAKDSTREAELSLESMAVDDGVGGVESEGFLEEEELGGGGGTTGNVGSGHVHGQGMRWRMPFDSGLTGRFATYIYAFTWEDPQVDLRYLELKKEDRMLCITSGGCNVLEYAAAVGPERIYAVDLNPCQNNLLELKLAGLTSLTYPQFWQLFGEGYLPSFSSILDTHLSPHLSPHAYHFWKQNSSFTSLFKTGCSGLAIRVVQFVIKLRGLKGAVERMCGSETLEGQRKVWREEVRPHFLSSWLIRILNNERFLWGALGIPPAQMQMVLREGPAYDYIVRSLDPVLENTHLKSQNYFWYLPLMLHYTPSNTPLYLSPSGFNTLQSEPERLDSIRIHTDVVMNVLNLHVADGELDKVILMDHLDWFSEKDVDMEIEAVGRKVKKG</sequence>
<dbReference type="CDD" id="cd02440">
    <property type="entry name" value="AdoMet_MTases"/>
    <property type="match status" value="1"/>
</dbReference>
<protein>
    <recommendedName>
        <fullName evidence="3">Methyltransferase domain-containing protein</fullName>
    </recommendedName>
</protein>
<evidence type="ECO:0000313" key="2">
    <source>
        <dbReference type="Proteomes" id="UP001212841"/>
    </source>
</evidence>
<reference evidence="1" key="1">
    <citation type="submission" date="2020-05" db="EMBL/GenBank/DDBJ databases">
        <title>Phylogenomic resolution of chytrid fungi.</title>
        <authorList>
            <person name="Stajich J.E."/>
            <person name="Amses K."/>
            <person name="Simmons R."/>
            <person name="Seto K."/>
            <person name="Myers J."/>
            <person name="Bonds A."/>
            <person name="Quandt C.A."/>
            <person name="Barry K."/>
            <person name="Liu P."/>
            <person name="Grigoriev I."/>
            <person name="Longcore J.E."/>
            <person name="James T.Y."/>
        </authorList>
    </citation>
    <scope>NUCLEOTIDE SEQUENCE</scope>
    <source>
        <strain evidence="1">JEL0318</strain>
    </source>
</reference>
<evidence type="ECO:0000313" key="1">
    <source>
        <dbReference type="EMBL" id="KAJ3029553.1"/>
    </source>
</evidence>
<dbReference type="AlphaFoldDB" id="A0AAD5WZD1"/>
<comment type="caution">
    <text evidence="1">The sequence shown here is derived from an EMBL/GenBank/DDBJ whole genome shotgun (WGS) entry which is preliminary data.</text>
</comment>
<dbReference type="PANTHER" id="PTHR47473:SF1">
    <property type="entry name" value="METHYLTRANSFERASE DOMAIN-CONTAINING PROTEIN"/>
    <property type="match status" value="1"/>
</dbReference>